<evidence type="ECO:0000313" key="3">
    <source>
        <dbReference type="EMBL" id="QCI68327.1"/>
    </source>
</evidence>
<accession>A0A4D7BKQ8</accession>
<feature type="chain" id="PRO_5020968183" evidence="2">
    <location>
        <begin position="25"/>
        <end position="328"/>
    </location>
</feature>
<dbReference type="AlphaFoldDB" id="A0A4D7BKQ8"/>
<evidence type="ECO:0000256" key="1">
    <source>
        <dbReference type="ARBA" id="ARBA00006987"/>
    </source>
</evidence>
<dbReference type="PANTHER" id="PTHR42928:SF5">
    <property type="entry name" value="BLR1237 PROTEIN"/>
    <property type="match status" value="1"/>
</dbReference>
<dbReference type="PANTHER" id="PTHR42928">
    <property type="entry name" value="TRICARBOXYLATE-BINDING PROTEIN"/>
    <property type="match status" value="1"/>
</dbReference>
<dbReference type="Gene3D" id="3.40.190.150">
    <property type="entry name" value="Bordetella uptake gene, domain 1"/>
    <property type="match status" value="1"/>
</dbReference>
<dbReference type="CDD" id="cd13578">
    <property type="entry name" value="PBP2_Bug27"/>
    <property type="match status" value="1"/>
</dbReference>
<keyword evidence="2" id="KW-0732">Signal</keyword>
<protein>
    <submittedName>
        <fullName evidence="3">Tripartite tricarboxylate transporter substrate binding protein</fullName>
    </submittedName>
</protein>
<dbReference type="RefSeq" id="WP_136963746.1">
    <property type="nucleotide sequence ID" value="NZ_CP039690.1"/>
</dbReference>
<keyword evidence="4" id="KW-1185">Reference proteome</keyword>
<reference evidence="3 4" key="1">
    <citation type="submission" date="2019-04" db="EMBL/GenBank/DDBJ databases">
        <title>Phreatobacter aquaticus sp. nov.</title>
        <authorList>
            <person name="Choi A."/>
        </authorList>
    </citation>
    <scope>NUCLEOTIDE SEQUENCE [LARGE SCALE GENOMIC DNA]</scope>
    <source>
        <strain evidence="3 4">KCTC 52518</strain>
    </source>
</reference>
<dbReference type="PIRSF" id="PIRSF017082">
    <property type="entry name" value="YflP"/>
    <property type="match status" value="1"/>
</dbReference>
<dbReference type="Proteomes" id="UP000298781">
    <property type="component" value="Chromosome"/>
</dbReference>
<dbReference type="OrthoDB" id="8208324at2"/>
<dbReference type="SUPFAM" id="SSF53850">
    <property type="entry name" value="Periplasmic binding protein-like II"/>
    <property type="match status" value="1"/>
</dbReference>
<dbReference type="KEGG" id="pstg:E8M01_31345"/>
<dbReference type="EMBL" id="CP039690">
    <property type="protein sequence ID" value="QCI68327.1"/>
    <property type="molecule type" value="Genomic_DNA"/>
</dbReference>
<evidence type="ECO:0000256" key="2">
    <source>
        <dbReference type="SAM" id="SignalP"/>
    </source>
</evidence>
<sequence>MTTIGAGTARFVLCLLALLPLSFAATGQTGYPQRPVTFIVPYPAGGTTDILARLLAEHLKEKLGQPVVIDNRPGAGTTIGAGMAARAEPDGHTLLMATSTTLAINASLFQRLPYDPVADFAPVSLVAGVPLILIVNPALNIKTLAEFVAYAKSKPGELAYGSAGNGTPHHLAGELLKTVAGIEARHVAYRGSVVAMNDVIGGHIPFMFMDMAPALPLIAAGKLTALAVSAPRRVAAAPTIPTVAEAGYPGYEAVAWQAVVVPARTRSEIVARLHAEISSFLSSPANRDKLIQIGLEPLGGSSQDLVAYIKSEIARWALVVRSSGARVE</sequence>
<dbReference type="Gene3D" id="3.40.190.10">
    <property type="entry name" value="Periplasmic binding protein-like II"/>
    <property type="match status" value="1"/>
</dbReference>
<evidence type="ECO:0000313" key="4">
    <source>
        <dbReference type="Proteomes" id="UP000298781"/>
    </source>
</evidence>
<organism evidence="3 4">
    <name type="scientific">Phreatobacter stygius</name>
    <dbReference type="NCBI Taxonomy" id="1940610"/>
    <lineage>
        <taxon>Bacteria</taxon>
        <taxon>Pseudomonadati</taxon>
        <taxon>Pseudomonadota</taxon>
        <taxon>Alphaproteobacteria</taxon>
        <taxon>Hyphomicrobiales</taxon>
        <taxon>Phreatobacteraceae</taxon>
        <taxon>Phreatobacter</taxon>
    </lineage>
</organism>
<dbReference type="InterPro" id="IPR005064">
    <property type="entry name" value="BUG"/>
</dbReference>
<dbReference type="InterPro" id="IPR042100">
    <property type="entry name" value="Bug_dom1"/>
</dbReference>
<comment type="similarity">
    <text evidence="1">Belongs to the UPF0065 (bug) family.</text>
</comment>
<name>A0A4D7BKQ8_9HYPH</name>
<proteinExistence type="inferred from homology"/>
<gene>
    <name evidence="3" type="ORF">E8M01_31345</name>
</gene>
<dbReference type="Pfam" id="PF03401">
    <property type="entry name" value="TctC"/>
    <property type="match status" value="1"/>
</dbReference>
<feature type="signal peptide" evidence="2">
    <location>
        <begin position="1"/>
        <end position="24"/>
    </location>
</feature>